<feature type="transmembrane region" description="Helical" evidence="1">
    <location>
        <begin position="219"/>
        <end position="236"/>
    </location>
</feature>
<feature type="transmembrane region" description="Helical" evidence="1">
    <location>
        <begin position="242"/>
        <end position="259"/>
    </location>
</feature>
<gene>
    <name evidence="2" type="ordered locus">Clocel_2569</name>
</gene>
<feature type="transmembrane region" description="Helical" evidence="1">
    <location>
        <begin position="156"/>
        <end position="174"/>
    </location>
</feature>
<feature type="transmembrane region" description="Helical" evidence="1">
    <location>
        <begin position="180"/>
        <end position="198"/>
    </location>
</feature>
<organism evidence="2 3">
    <name type="scientific">Clostridium cellulovorans (strain ATCC 35296 / DSM 3052 / OCM 3 / 743B)</name>
    <dbReference type="NCBI Taxonomy" id="573061"/>
    <lineage>
        <taxon>Bacteria</taxon>
        <taxon>Bacillati</taxon>
        <taxon>Bacillota</taxon>
        <taxon>Clostridia</taxon>
        <taxon>Eubacteriales</taxon>
        <taxon>Clostridiaceae</taxon>
        <taxon>Clostridium</taxon>
    </lineage>
</organism>
<keyword evidence="3" id="KW-1185">Reference proteome</keyword>
<dbReference type="AlphaFoldDB" id="D9SQS5"/>
<keyword evidence="1" id="KW-0812">Transmembrane</keyword>
<proteinExistence type="predicted"/>
<protein>
    <submittedName>
        <fullName evidence="2">Uncharacterized protein</fullName>
    </submittedName>
</protein>
<feature type="transmembrane region" description="Helical" evidence="1">
    <location>
        <begin position="33"/>
        <end position="53"/>
    </location>
</feature>
<name>D9SQS5_CLOC7</name>
<sequence length="285" mass="33997">MKKITKRLIGINFITYISNFLFMYYYAKYKGVLQAYWGLLGIWGLSPLVLLLITSPILADDYKKEYKIFKPYSTIDWIMRAIACFLSFYTLRFQYMSLGYIIQNLICLLLLIVSLILEYRMLKKAKIYADYPIDENIKKEEFTLEEKQNVRNMARAQPLALWSFIMFFSIGLGLDIEGKLYILLSILLFVLFLMLNYIKCYWFFIDEGEAKNTFIKDSIYAVIGYSIYFVLVFVLGYGIYKFWLIIFAIGFFYPTIRTNRKMAIRYKQLEAYLGDNLLDYFYYKK</sequence>
<reference evidence="2 3" key="1">
    <citation type="submission" date="2010-08" db="EMBL/GenBank/DDBJ databases">
        <title>Complete sequence of Clostridium cellulovorans 743B.</title>
        <authorList>
            <consortium name="US DOE Joint Genome Institute"/>
            <person name="Lucas S."/>
            <person name="Copeland A."/>
            <person name="Lapidus A."/>
            <person name="Cheng J.-F."/>
            <person name="Bruce D."/>
            <person name="Goodwin L."/>
            <person name="Pitluck S."/>
            <person name="Chertkov O."/>
            <person name="Detter J.C."/>
            <person name="Han C."/>
            <person name="Tapia R."/>
            <person name="Land M."/>
            <person name="Hauser L."/>
            <person name="Chang Y.-J."/>
            <person name="Jeffries C."/>
            <person name="Kyrpides N."/>
            <person name="Ivanova N."/>
            <person name="Mikhailova N."/>
            <person name="Hemme C.L."/>
            <person name="Woyke T."/>
        </authorList>
    </citation>
    <scope>NUCLEOTIDE SEQUENCE [LARGE SCALE GENOMIC DNA]</scope>
    <source>
        <strain evidence="3">ATCC 35296 / DSM 3052 / OCM 3 / 743B</strain>
    </source>
</reference>
<dbReference type="OrthoDB" id="3035044at2"/>
<keyword evidence="1" id="KW-1133">Transmembrane helix</keyword>
<dbReference type="KEGG" id="ccb:Clocel_2569"/>
<evidence type="ECO:0000256" key="1">
    <source>
        <dbReference type="SAM" id="Phobius"/>
    </source>
</evidence>
<evidence type="ECO:0000313" key="2">
    <source>
        <dbReference type="EMBL" id="ADL52281.1"/>
    </source>
</evidence>
<dbReference type="HOGENOM" id="CLU_968605_0_0_9"/>
<evidence type="ECO:0000313" key="3">
    <source>
        <dbReference type="Proteomes" id="UP000002730"/>
    </source>
</evidence>
<feature type="transmembrane region" description="Helical" evidence="1">
    <location>
        <begin position="97"/>
        <end position="117"/>
    </location>
</feature>
<keyword evidence="1" id="KW-0472">Membrane</keyword>
<dbReference type="EMBL" id="CP002160">
    <property type="protein sequence ID" value="ADL52281.1"/>
    <property type="molecule type" value="Genomic_DNA"/>
</dbReference>
<dbReference type="RefSeq" id="WP_010075540.1">
    <property type="nucleotide sequence ID" value="NC_014393.1"/>
</dbReference>
<feature type="transmembrane region" description="Helical" evidence="1">
    <location>
        <begin position="7"/>
        <end position="27"/>
    </location>
</feature>
<dbReference type="Proteomes" id="UP000002730">
    <property type="component" value="Chromosome"/>
</dbReference>
<feature type="transmembrane region" description="Helical" evidence="1">
    <location>
        <begin position="74"/>
        <end position="91"/>
    </location>
</feature>
<dbReference type="eggNOG" id="ENOG5031T9R">
    <property type="taxonomic scope" value="Bacteria"/>
</dbReference>
<accession>D9SQS5</accession>